<dbReference type="AlphaFoldDB" id="A0AAD2HAI3"/>
<dbReference type="Proteomes" id="UP001295794">
    <property type="component" value="Unassembled WGS sequence"/>
</dbReference>
<name>A0AAD2HAI3_9AGAR</name>
<gene>
    <name evidence="1" type="ORF">MYCIT1_LOCUS17533</name>
</gene>
<keyword evidence="2" id="KW-1185">Reference proteome</keyword>
<organism evidence="1 2">
    <name type="scientific">Mycena citricolor</name>
    <dbReference type="NCBI Taxonomy" id="2018698"/>
    <lineage>
        <taxon>Eukaryota</taxon>
        <taxon>Fungi</taxon>
        <taxon>Dikarya</taxon>
        <taxon>Basidiomycota</taxon>
        <taxon>Agaricomycotina</taxon>
        <taxon>Agaricomycetes</taxon>
        <taxon>Agaricomycetidae</taxon>
        <taxon>Agaricales</taxon>
        <taxon>Marasmiineae</taxon>
        <taxon>Mycenaceae</taxon>
        <taxon>Mycena</taxon>
    </lineage>
</organism>
<evidence type="ECO:0000313" key="1">
    <source>
        <dbReference type="EMBL" id="CAK5272032.1"/>
    </source>
</evidence>
<dbReference type="EMBL" id="CAVNYO010000181">
    <property type="protein sequence ID" value="CAK5272032.1"/>
    <property type="molecule type" value="Genomic_DNA"/>
</dbReference>
<protein>
    <submittedName>
        <fullName evidence="1">Uncharacterized protein</fullName>
    </submittedName>
</protein>
<comment type="caution">
    <text evidence="1">The sequence shown here is derived from an EMBL/GenBank/DDBJ whole genome shotgun (WGS) entry which is preliminary data.</text>
</comment>
<evidence type="ECO:0000313" key="2">
    <source>
        <dbReference type="Proteomes" id="UP001295794"/>
    </source>
</evidence>
<sequence>MLAVGMLAMTPSVRRNLMLPLALRSSCFHCLISDALVTEPSVALTSVGAVSVSTYEIP</sequence>
<reference evidence="1" key="1">
    <citation type="submission" date="2023-11" db="EMBL/GenBank/DDBJ databases">
        <authorList>
            <person name="De Vega J J."/>
            <person name="De Vega J J."/>
        </authorList>
    </citation>
    <scope>NUCLEOTIDE SEQUENCE</scope>
</reference>
<proteinExistence type="predicted"/>
<accession>A0AAD2HAI3</accession>